<evidence type="ECO:0000256" key="2">
    <source>
        <dbReference type="ARBA" id="ARBA00023015"/>
    </source>
</evidence>
<dbReference type="CDD" id="cd10017">
    <property type="entry name" value="B3_DNA"/>
    <property type="match status" value="1"/>
</dbReference>
<dbReference type="InterPro" id="IPR005508">
    <property type="entry name" value="At2g31720-like"/>
</dbReference>
<reference evidence="9" key="1">
    <citation type="submission" date="2025-08" db="UniProtKB">
        <authorList>
            <consortium name="RefSeq"/>
        </authorList>
    </citation>
    <scope>IDENTIFICATION</scope>
    <source>
        <strain evidence="9">OHB3-1</strain>
    </source>
</reference>
<feature type="domain" description="TF-B3" evidence="7">
    <location>
        <begin position="126"/>
        <end position="238"/>
    </location>
</feature>
<feature type="compositionally biased region" description="Polar residues" evidence="6">
    <location>
        <begin position="79"/>
        <end position="89"/>
    </location>
</feature>
<evidence type="ECO:0000256" key="5">
    <source>
        <dbReference type="ARBA" id="ARBA00023242"/>
    </source>
</evidence>
<gene>
    <name evidence="9" type="primary">LOC111014582</name>
</gene>
<dbReference type="SUPFAM" id="SSF101936">
    <property type="entry name" value="DNA-binding pseudobarrel domain"/>
    <property type="match status" value="1"/>
</dbReference>
<dbReference type="OrthoDB" id="668173at2759"/>
<evidence type="ECO:0000256" key="1">
    <source>
        <dbReference type="ARBA" id="ARBA00004123"/>
    </source>
</evidence>
<evidence type="ECO:0000313" key="8">
    <source>
        <dbReference type="Proteomes" id="UP000504603"/>
    </source>
</evidence>
<keyword evidence="5" id="KW-0539">Nucleus</keyword>
<name>A0A6J1CTE7_MOMCH</name>
<dbReference type="SMART" id="SM01019">
    <property type="entry name" value="B3"/>
    <property type="match status" value="1"/>
</dbReference>
<dbReference type="PROSITE" id="PS50863">
    <property type="entry name" value="B3"/>
    <property type="match status" value="1"/>
</dbReference>
<keyword evidence="4" id="KW-0804">Transcription</keyword>
<evidence type="ECO:0000313" key="9">
    <source>
        <dbReference type="RefSeq" id="XP_022145065.1"/>
    </source>
</evidence>
<dbReference type="PANTHER" id="PTHR31541:SF28">
    <property type="entry name" value="TF-B3 DOMAIN-CONTAINING PROTEIN"/>
    <property type="match status" value="1"/>
</dbReference>
<evidence type="ECO:0000256" key="4">
    <source>
        <dbReference type="ARBA" id="ARBA00023163"/>
    </source>
</evidence>
<evidence type="ECO:0000256" key="3">
    <source>
        <dbReference type="ARBA" id="ARBA00023125"/>
    </source>
</evidence>
<sequence>MGKDDNKKEEDSEVYEAAMTLYMMSKSNEGSVTRFLPTSRLTTFPQGVTLFKKPKKKRHYINDNVHNNNNVNVDEERQPSSSRNKQVNQEAPPDPPNNNNDGEERRGMPPVPAIRDVIGQCSRAYEKRLTVSDVAEAQGRLAIGKEFVTKYLAPMFNNKDENENLREGIEVTVYNREGREFGMTFKIWASKLYVLMKGWKPFCKANNLTHAHAGEFLTLWMFRHRRTHGLCFAIILGTPMNHPP</sequence>
<evidence type="ECO:0000259" key="7">
    <source>
        <dbReference type="PROSITE" id="PS50863"/>
    </source>
</evidence>
<dbReference type="GO" id="GO:0005634">
    <property type="term" value="C:nucleus"/>
    <property type="evidence" value="ECO:0007669"/>
    <property type="project" value="UniProtKB-SubCell"/>
</dbReference>
<dbReference type="GO" id="GO:0003677">
    <property type="term" value="F:DNA binding"/>
    <property type="evidence" value="ECO:0007669"/>
    <property type="project" value="UniProtKB-KW"/>
</dbReference>
<keyword evidence="3" id="KW-0238">DNA-binding</keyword>
<dbReference type="InterPro" id="IPR003340">
    <property type="entry name" value="B3_DNA-bd"/>
</dbReference>
<evidence type="ECO:0000256" key="6">
    <source>
        <dbReference type="SAM" id="MobiDB-lite"/>
    </source>
</evidence>
<dbReference type="KEGG" id="mcha:111014582"/>
<dbReference type="InterPro" id="IPR015300">
    <property type="entry name" value="DNA-bd_pseudobarrel_sf"/>
</dbReference>
<comment type="subcellular location">
    <subcellularLocation>
        <location evidence="1">Nucleus</location>
    </subcellularLocation>
</comment>
<proteinExistence type="predicted"/>
<dbReference type="RefSeq" id="XP_022145065.1">
    <property type="nucleotide sequence ID" value="XM_022289373.1"/>
</dbReference>
<feature type="region of interest" description="Disordered" evidence="6">
    <location>
        <begin position="55"/>
        <end position="111"/>
    </location>
</feature>
<dbReference type="Pfam" id="PF02362">
    <property type="entry name" value="B3"/>
    <property type="match status" value="1"/>
</dbReference>
<organism evidence="8 9">
    <name type="scientific">Momordica charantia</name>
    <name type="common">Bitter gourd</name>
    <name type="synonym">Balsam pear</name>
    <dbReference type="NCBI Taxonomy" id="3673"/>
    <lineage>
        <taxon>Eukaryota</taxon>
        <taxon>Viridiplantae</taxon>
        <taxon>Streptophyta</taxon>
        <taxon>Embryophyta</taxon>
        <taxon>Tracheophyta</taxon>
        <taxon>Spermatophyta</taxon>
        <taxon>Magnoliopsida</taxon>
        <taxon>eudicotyledons</taxon>
        <taxon>Gunneridae</taxon>
        <taxon>Pentapetalae</taxon>
        <taxon>rosids</taxon>
        <taxon>fabids</taxon>
        <taxon>Cucurbitales</taxon>
        <taxon>Cucurbitaceae</taxon>
        <taxon>Momordiceae</taxon>
        <taxon>Momordica</taxon>
    </lineage>
</organism>
<dbReference type="GeneID" id="111014582"/>
<dbReference type="AlphaFoldDB" id="A0A6J1CTE7"/>
<dbReference type="Proteomes" id="UP000504603">
    <property type="component" value="Unplaced"/>
</dbReference>
<feature type="compositionally biased region" description="Low complexity" evidence="6">
    <location>
        <begin position="62"/>
        <end position="72"/>
    </location>
</feature>
<protein>
    <submittedName>
        <fullName evidence="9">B3 domain-containing protein At4g03170</fullName>
    </submittedName>
</protein>
<accession>A0A6J1CTE7</accession>
<dbReference type="PANTHER" id="PTHR31541">
    <property type="entry name" value="B3 DOMAIN PLANT PROTEIN-RELATED"/>
    <property type="match status" value="1"/>
</dbReference>
<dbReference type="Gene3D" id="2.40.330.10">
    <property type="entry name" value="DNA-binding pseudobarrel domain"/>
    <property type="match status" value="1"/>
</dbReference>
<keyword evidence="2" id="KW-0805">Transcription regulation</keyword>
<keyword evidence="8" id="KW-1185">Reference proteome</keyword>